<proteinExistence type="inferred from homology"/>
<evidence type="ECO:0000259" key="2">
    <source>
        <dbReference type="Pfam" id="PF01636"/>
    </source>
</evidence>
<dbReference type="Gene3D" id="3.90.1200.10">
    <property type="match status" value="1"/>
</dbReference>
<accession>A0A4R5KEC5</accession>
<dbReference type="AlphaFoldDB" id="A0A4R5KEC5"/>
<dbReference type="Pfam" id="PF01636">
    <property type="entry name" value="APH"/>
    <property type="match status" value="1"/>
</dbReference>
<feature type="domain" description="Aminoglycoside phosphotransferase" evidence="2">
    <location>
        <begin position="35"/>
        <end position="250"/>
    </location>
</feature>
<dbReference type="RefSeq" id="WP_133235109.1">
    <property type="nucleotide sequence ID" value="NZ_SMRT01000020.1"/>
</dbReference>
<reference evidence="3 4" key="1">
    <citation type="submission" date="2019-03" db="EMBL/GenBank/DDBJ databases">
        <title>This is whole genome sequence of Paenibacillus sp MS74 strain.</title>
        <authorList>
            <person name="Trinh H.N."/>
        </authorList>
    </citation>
    <scope>NUCLEOTIDE SEQUENCE [LARGE SCALE GENOMIC DNA]</scope>
    <source>
        <strain evidence="3 4">MS74</strain>
    </source>
</reference>
<evidence type="ECO:0000313" key="3">
    <source>
        <dbReference type="EMBL" id="TDF92567.1"/>
    </source>
</evidence>
<dbReference type="InterPro" id="IPR050249">
    <property type="entry name" value="Pseudomonas-type_ThrB"/>
</dbReference>
<dbReference type="EMBL" id="SMRT01000020">
    <property type="protein sequence ID" value="TDF92567.1"/>
    <property type="molecule type" value="Genomic_DNA"/>
</dbReference>
<name>A0A4R5KEC5_9BACL</name>
<dbReference type="InterPro" id="IPR002575">
    <property type="entry name" value="Aminoglycoside_PTrfase"/>
</dbReference>
<keyword evidence="3" id="KW-0418">Kinase</keyword>
<comment type="caution">
    <text evidence="3">The sequence shown here is derived from an EMBL/GenBank/DDBJ whole genome shotgun (WGS) entry which is preliminary data.</text>
</comment>
<evidence type="ECO:0000256" key="1">
    <source>
        <dbReference type="ARBA" id="ARBA00038240"/>
    </source>
</evidence>
<sequence length="337" mass="38285">MAAFGHISTDVLYVVQHVCESFPIGKLKGLSRKLGGSFNLNVKIETTEGEFAVRILGRANTEEHLRYVQLALAALNRYGVPALTPILAVDGEPYCRIYEKLVQVTPFIHGGDFKNFPNQAYSSAAMLSRFHRTLQAAGRELVQRPGQGPMPAWSFYAAPDYYARALDRLKELPEIPVYELYKAEKLALRIGELWEQSQDRLPDAILHGDWHLWNQLYAPETGDVACVLDFDCIQTGKRILDIAYTLWSVYILLPRHASRLERPIVNGYSGMTDEELRMLPVAIAKISLFFLCHAAYAEKPDEKWRRQYRKQLPLIEWLLADGERRFAELATADEAGT</sequence>
<dbReference type="Gene3D" id="3.30.200.20">
    <property type="entry name" value="Phosphorylase Kinase, domain 1"/>
    <property type="match status" value="1"/>
</dbReference>
<organism evidence="3 4">
    <name type="scientific">Paenibacillus piri</name>
    <dbReference type="NCBI Taxonomy" id="2547395"/>
    <lineage>
        <taxon>Bacteria</taxon>
        <taxon>Bacillati</taxon>
        <taxon>Bacillota</taxon>
        <taxon>Bacilli</taxon>
        <taxon>Bacillales</taxon>
        <taxon>Paenibacillaceae</taxon>
        <taxon>Paenibacillus</taxon>
    </lineage>
</organism>
<protein>
    <submittedName>
        <fullName evidence="3">Serine kinase</fullName>
    </submittedName>
</protein>
<dbReference type="SUPFAM" id="SSF56112">
    <property type="entry name" value="Protein kinase-like (PK-like)"/>
    <property type="match status" value="1"/>
</dbReference>
<keyword evidence="4" id="KW-1185">Reference proteome</keyword>
<dbReference type="Proteomes" id="UP000295636">
    <property type="component" value="Unassembled WGS sequence"/>
</dbReference>
<keyword evidence="3" id="KW-0808">Transferase</keyword>
<dbReference type="PANTHER" id="PTHR21064">
    <property type="entry name" value="AMINOGLYCOSIDE PHOSPHOTRANSFERASE DOMAIN-CONTAINING PROTEIN-RELATED"/>
    <property type="match status" value="1"/>
</dbReference>
<comment type="similarity">
    <text evidence="1">Belongs to the pseudomonas-type ThrB family.</text>
</comment>
<dbReference type="OrthoDB" id="48950at2"/>
<dbReference type="InterPro" id="IPR011009">
    <property type="entry name" value="Kinase-like_dom_sf"/>
</dbReference>
<gene>
    <name evidence="3" type="ORF">E1757_29745</name>
</gene>
<dbReference type="PANTHER" id="PTHR21064:SF6">
    <property type="entry name" value="AMINOGLYCOSIDE PHOSPHOTRANSFERASE DOMAIN-CONTAINING PROTEIN"/>
    <property type="match status" value="1"/>
</dbReference>
<dbReference type="GO" id="GO:0019202">
    <property type="term" value="F:amino acid kinase activity"/>
    <property type="evidence" value="ECO:0007669"/>
    <property type="project" value="TreeGrafter"/>
</dbReference>
<evidence type="ECO:0000313" key="4">
    <source>
        <dbReference type="Proteomes" id="UP000295636"/>
    </source>
</evidence>